<gene>
    <name evidence="4 8" type="primary">rplO</name>
    <name evidence="8" type="ORF">SMSP2_02417</name>
</gene>
<dbReference type="AlphaFoldDB" id="A0A1Q2MHN4"/>
<name>A0A1Q2MHN4_9BACT</name>
<reference evidence="9" key="1">
    <citation type="submission" date="2017-02" db="EMBL/GenBank/DDBJ databases">
        <title>Comparative genomics and description of representatives of a novel lineage of planctomycetes thriving in anoxic sediments.</title>
        <authorList>
            <person name="Spring S."/>
            <person name="Bunk B."/>
            <person name="Sproer C."/>
        </authorList>
    </citation>
    <scope>NUCLEOTIDE SEQUENCE [LARGE SCALE GENOMIC DNA]</scope>
    <source>
        <strain evidence="9">SM-Chi-D1</strain>
    </source>
</reference>
<evidence type="ECO:0000259" key="7">
    <source>
        <dbReference type="Pfam" id="PF00828"/>
    </source>
</evidence>
<dbReference type="SUPFAM" id="SSF52080">
    <property type="entry name" value="Ribosomal proteins L15p and L18e"/>
    <property type="match status" value="1"/>
</dbReference>
<keyword evidence="4" id="KW-0694">RNA-binding</keyword>
<proteinExistence type="inferred from homology"/>
<evidence type="ECO:0000313" key="9">
    <source>
        <dbReference type="Proteomes" id="UP000188181"/>
    </source>
</evidence>
<protein>
    <recommendedName>
        <fullName evidence="4">Large ribosomal subunit protein uL15</fullName>
    </recommendedName>
</protein>
<comment type="similarity">
    <text evidence="1 4 5">Belongs to the universal ribosomal protein uL15 family.</text>
</comment>
<dbReference type="PROSITE" id="PS00475">
    <property type="entry name" value="RIBOSOMAL_L15"/>
    <property type="match status" value="1"/>
</dbReference>
<keyword evidence="9" id="KW-1185">Reference proteome</keyword>
<evidence type="ECO:0000256" key="6">
    <source>
        <dbReference type="SAM" id="MobiDB-lite"/>
    </source>
</evidence>
<evidence type="ECO:0000313" key="8">
    <source>
        <dbReference type="EMBL" id="AQQ72038.1"/>
    </source>
</evidence>
<evidence type="ECO:0000256" key="1">
    <source>
        <dbReference type="ARBA" id="ARBA00007320"/>
    </source>
</evidence>
<dbReference type="GO" id="GO:0003735">
    <property type="term" value="F:structural constituent of ribosome"/>
    <property type="evidence" value="ECO:0007669"/>
    <property type="project" value="InterPro"/>
</dbReference>
<evidence type="ECO:0000256" key="3">
    <source>
        <dbReference type="ARBA" id="ARBA00023274"/>
    </source>
</evidence>
<keyword evidence="2 4" id="KW-0689">Ribosomal protein</keyword>
<feature type="domain" description="Large ribosomal subunit protein uL15/eL18" evidence="7">
    <location>
        <begin position="77"/>
        <end position="146"/>
    </location>
</feature>
<accession>A0A1Q2MHN4</accession>
<keyword evidence="4" id="KW-0699">rRNA-binding</keyword>
<dbReference type="InterPro" id="IPR030878">
    <property type="entry name" value="Ribosomal_uL15"/>
</dbReference>
<organism evidence="8 9">
    <name type="scientific">Limihaloglobus sulfuriphilus</name>
    <dbReference type="NCBI Taxonomy" id="1851148"/>
    <lineage>
        <taxon>Bacteria</taxon>
        <taxon>Pseudomonadati</taxon>
        <taxon>Planctomycetota</taxon>
        <taxon>Phycisphaerae</taxon>
        <taxon>Sedimentisphaerales</taxon>
        <taxon>Sedimentisphaeraceae</taxon>
        <taxon>Limihaloglobus</taxon>
    </lineage>
</organism>
<keyword evidence="3 4" id="KW-0687">Ribonucleoprotein</keyword>
<dbReference type="RefSeq" id="WP_146684270.1">
    <property type="nucleotide sequence ID" value="NZ_CP019646.1"/>
</dbReference>
<dbReference type="Pfam" id="PF00828">
    <property type="entry name" value="Ribosomal_L27A"/>
    <property type="match status" value="1"/>
</dbReference>
<dbReference type="InterPro" id="IPR005749">
    <property type="entry name" value="Ribosomal_uL15_bac-type"/>
</dbReference>
<dbReference type="NCBIfam" id="TIGR01071">
    <property type="entry name" value="rplO_bact"/>
    <property type="match status" value="1"/>
</dbReference>
<dbReference type="Gene3D" id="3.100.10.10">
    <property type="match status" value="1"/>
</dbReference>
<dbReference type="InterPro" id="IPR021131">
    <property type="entry name" value="Ribosomal_uL15/eL18"/>
</dbReference>
<dbReference type="STRING" id="1851148.SMSP2_02417"/>
<evidence type="ECO:0000256" key="5">
    <source>
        <dbReference type="RuleBase" id="RU003888"/>
    </source>
</evidence>
<dbReference type="GO" id="GO:0006412">
    <property type="term" value="P:translation"/>
    <property type="evidence" value="ECO:0007669"/>
    <property type="project" value="UniProtKB-UniRule"/>
</dbReference>
<dbReference type="Proteomes" id="UP000188181">
    <property type="component" value="Chromosome"/>
</dbReference>
<dbReference type="GO" id="GO:0019843">
    <property type="term" value="F:rRNA binding"/>
    <property type="evidence" value="ECO:0007669"/>
    <property type="project" value="UniProtKB-UniRule"/>
</dbReference>
<dbReference type="GO" id="GO:0022625">
    <property type="term" value="C:cytosolic large ribosomal subunit"/>
    <property type="evidence" value="ECO:0007669"/>
    <property type="project" value="TreeGrafter"/>
</dbReference>
<comment type="function">
    <text evidence="4">Binds to the 23S rRNA.</text>
</comment>
<sequence>MLSHEITAIAGKYKARKRIGRGQGSGHGKTAGRGHKGQKSRAGYSRKHVYEGGQMPLFRKLPKVGFSNFNFAHKYEIINVNQLEKFFEDGAEINVEQMVKLGLIDSTKSKVKVLGNGELTKKLNVSAHKFSKSAEQKISQCGGTAVLIA</sequence>
<evidence type="ECO:0000256" key="2">
    <source>
        <dbReference type="ARBA" id="ARBA00022980"/>
    </source>
</evidence>
<dbReference type="OrthoDB" id="9810293at2"/>
<dbReference type="InterPro" id="IPR001196">
    <property type="entry name" value="Ribosomal_uL15_CS"/>
</dbReference>
<feature type="region of interest" description="Disordered" evidence="6">
    <location>
        <begin position="15"/>
        <end position="45"/>
    </location>
</feature>
<feature type="compositionally biased region" description="Basic residues" evidence="6">
    <location>
        <begin position="30"/>
        <end position="45"/>
    </location>
</feature>
<dbReference type="PANTHER" id="PTHR12934">
    <property type="entry name" value="50S RIBOSOMAL PROTEIN L15"/>
    <property type="match status" value="1"/>
</dbReference>
<dbReference type="HAMAP" id="MF_01341">
    <property type="entry name" value="Ribosomal_uL15"/>
    <property type="match status" value="1"/>
</dbReference>
<comment type="subunit">
    <text evidence="4">Part of the 50S ribosomal subunit.</text>
</comment>
<dbReference type="InterPro" id="IPR036227">
    <property type="entry name" value="Ribosomal_uL15/eL18_sf"/>
</dbReference>
<dbReference type="PANTHER" id="PTHR12934:SF11">
    <property type="entry name" value="LARGE RIBOSOMAL SUBUNIT PROTEIN UL15M"/>
    <property type="match status" value="1"/>
</dbReference>
<dbReference type="KEGG" id="pbas:SMSP2_02417"/>
<evidence type="ECO:0000256" key="4">
    <source>
        <dbReference type="HAMAP-Rule" id="MF_01341"/>
    </source>
</evidence>
<dbReference type="EMBL" id="CP019646">
    <property type="protein sequence ID" value="AQQ72038.1"/>
    <property type="molecule type" value="Genomic_DNA"/>
</dbReference>